<evidence type="ECO:0000313" key="3">
    <source>
        <dbReference type="Proteomes" id="UP001189429"/>
    </source>
</evidence>
<name>A0ABN9PUA3_9DINO</name>
<keyword evidence="3" id="KW-1185">Reference proteome</keyword>
<dbReference type="Proteomes" id="UP001189429">
    <property type="component" value="Unassembled WGS sequence"/>
</dbReference>
<evidence type="ECO:0000256" key="1">
    <source>
        <dbReference type="SAM" id="MobiDB-lite"/>
    </source>
</evidence>
<reference evidence="2" key="1">
    <citation type="submission" date="2023-10" db="EMBL/GenBank/DDBJ databases">
        <authorList>
            <person name="Chen Y."/>
            <person name="Shah S."/>
            <person name="Dougan E. K."/>
            <person name="Thang M."/>
            <person name="Chan C."/>
        </authorList>
    </citation>
    <scope>NUCLEOTIDE SEQUENCE [LARGE SCALE GENOMIC DNA]</scope>
</reference>
<sequence>AGVAAAARRAAPVHSEDEALAGPTRVQRQASRGRGRGGRAGAGRRLRGVAPGRGACLHRPGWPQRRYRRRWQSGGAAGAGLLHADGSQQRGRLRERVRPRVQRQSSALSSWSPSPRGPGGDGPGETLRNRRASPPKWVSRPAGGPGPRQWV</sequence>
<feature type="compositionally biased region" description="Basic residues" evidence="1">
    <location>
        <begin position="31"/>
        <end position="47"/>
    </location>
</feature>
<feature type="region of interest" description="Disordered" evidence="1">
    <location>
        <begin position="1"/>
        <end position="151"/>
    </location>
</feature>
<feature type="compositionally biased region" description="Low complexity" evidence="1">
    <location>
        <begin position="102"/>
        <end position="114"/>
    </location>
</feature>
<accession>A0ABN9PUA3</accession>
<feature type="compositionally biased region" description="Low complexity" evidence="1">
    <location>
        <begin position="48"/>
        <end position="64"/>
    </location>
</feature>
<feature type="compositionally biased region" description="Low complexity" evidence="1">
    <location>
        <begin position="79"/>
        <end position="90"/>
    </location>
</feature>
<gene>
    <name evidence="2" type="ORF">PCOR1329_LOCUS4214</name>
</gene>
<feature type="non-terminal residue" evidence="2">
    <location>
        <position position="1"/>
    </location>
</feature>
<protein>
    <submittedName>
        <fullName evidence="2">Uncharacterized protein</fullName>
    </submittedName>
</protein>
<evidence type="ECO:0000313" key="2">
    <source>
        <dbReference type="EMBL" id="CAK0794135.1"/>
    </source>
</evidence>
<comment type="caution">
    <text evidence="2">The sequence shown here is derived from an EMBL/GenBank/DDBJ whole genome shotgun (WGS) entry which is preliminary data.</text>
</comment>
<dbReference type="EMBL" id="CAUYUJ010001094">
    <property type="protein sequence ID" value="CAK0794135.1"/>
    <property type="molecule type" value="Genomic_DNA"/>
</dbReference>
<feature type="compositionally biased region" description="Low complexity" evidence="1">
    <location>
        <begin position="1"/>
        <end position="10"/>
    </location>
</feature>
<organism evidence="2 3">
    <name type="scientific">Prorocentrum cordatum</name>
    <dbReference type="NCBI Taxonomy" id="2364126"/>
    <lineage>
        <taxon>Eukaryota</taxon>
        <taxon>Sar</taxon>
        <taxon>Alveolata</taxon>
        <taxon>Dinophyceae</taxon>
        <taxon>Prorocentrales</taxon>
        <taxon>Prorocentraceae</taxon>
        <taxon>Prorocentrum</taxon>
    </lineage>
</organism>
<proteinExistence type="predicted"/>